<keyword evidence="3" id="KW-1185">Reference proteome</keyword>
<dbReference type="Proteomes" id="UP000001038">
    <property type="component" value="Chromosome 2"/>
</dbReference>
<evidence type="ECO:0000259" key="1">
    <source>
        <dbReference type="PROSITE" id="PS50021"/>
    </source>
</evidence>
<feature type="domain" description="Calponin-homology (CH)" evidence="1">
    <location>
        <begin position="251"/>
        <end position="361"/>
    </location>
</feature>
<dbReference type="GeneTree" id="ENSGT00940000163254"/>
<dbReference type="PANTHER" id="PTHR45912">
    <property type="entry name" value="CILIA- AND FLAGELLA-ASSOCIATED PROTEIN 47"/>
    <property type="match status" value="1"/>
</dbReference>
<organism evidence="2 3">
    <name type="scientific">Oryzias latipes</name>
    <name type="common">Japanese rice fish</name>
    <name type="synonym">Japanese killifish</name>
    <dbReference type="NCBI Taxonomy" id="8090"/>
    <lineage>
        <taxon>Eukaryota</taxon>
        <taxon>Metazoa</taxon>
        <taxon>Chordata</taxon>
        <taxon>Craniata</taxon>
        <taxon>Vertebrata</taxon>
        <taxon>Euteleostomi</taxon>
        <taxon>Actinopterygii</taxon>
        <taxon>Neopterygii</taxon>
        <taxon>Teleostei</taxon>
        <taxon>Neoteleostei</taxon>
        <taxon>Acanthomorphata</taxon>
        <taxon>Ovalentaria</taxon>
        <taxon>Atherinomorphae</taxon>
        <taxon>Beloniformes</taxon>
        <taxon>Adrianichthyidae</taxon>
        <taxon>Oryziinae</taxon>
        <taxon>Oryzias</taxon>
    </lineage>
</organism>
<dbReference type="Pfam" id="PF24529">
    <property type="entry name" value="CFAP47"/>
    <property type="match status" value="1"/>
</dbReference>
<dbReference type="InterPro" id="IPR001715">
    <property type="entry name" value="CH_dom"/>
</dbReference>
<evidence type="ECO:0000313" key="2">
    <source>
        <dbReference type="Ensembl" id="ENSORLP00000040781.1"/>
    </source>
</evidence>
<accession>A0A3B3IAL2</accession>
<dbReference type="Bgee" id="ENSORLG00000029425">
    <property type="expression patterns" value="Expressed in testis and 5 other cell types or tissues"/>
</dbReference>
<sequence length="361" mass="40124">RPPPESPSICQTTKTSSKPEFRFESISTDFGTFLRLFTGAVLSSLSHSDGGGSTESVGGDASAPQFAAADTEEGAFERSVLVAVERWFSLFGWPAGPHPVTVPSFVDMLQHLSGRQIPGVPVCRSLSDDVERRVQELLICSLLTYLWFFRVQGACLSHIRPQDLLDEQEFEHWSQTSVFPQAGSWHQGLDCRGAEYESLSRRSWTDVLLQTYKVLVLRRVSVGCQTSPLDHSEAAGLLFSSYPSVQSNVYSSQELLLLFWLNTHYHRMRGSPWAAGGTAHTPARWIVNFDLDFTDGLVLASLLAAHCPYLVSFLSRTYADPSSLEEIFHNNLLVVQVLSRLHLSMNVQVNPELKAEVHILG</sequence>
<proteinExistence type="predicted"/>
<dbReference type="PANTHER" id="PTHR45912:SF3">
    <property type="entry name" value="CILIA- AND FLAGELLA-ASSOCIATED PROTEIN 47"/>
    <property type="match status" value="1"/>
</dbReference>
<dbReference type="AlphaFoldDB" id="A0A3B3IAL2"/>
<dbReference type="Ensembl" id="ENSORLT00000034688.1">
    <property type="protein sequence ID" value="ENSORLP00000040781.1"/>
    <property type="gene ID" value="ENSORLG00000029425.1"/>
</dbReference>
<dbReference type="InterPro" id="IPR036872">
    <property type="entry name" value="CH_dom_sf"/>
</dbReference>
<dbReference type="PROSITE" id="PS50021">
    <property type="entry name" value="CH"/>
    <property type="match status" value="1"/>
</dbReference>
<dbReference type="InterPro" id="IPR056343">
    <property type="entry name" value="CFAP47_dom"/>
</dbReference>
<dbReference type="SUPFAM" id="SSF47576">
    <property type="entry name" value="Calponin-homology domain, CH-domain"/>
    <property type="match status" value="1"/>
</dbReference>
<protein>
    <recommendedName>
        <fullName evidence="1">Calponin-homology (CH) domain-containing protein</fullName>
    </recommendedName>
</protein>
<reference evidence="2" key="3">
    <citation type="submission" date="2025-09" db="UniProtKB">
        <authorList>
            <consortium name="Ensembl"/>
        </authorList>
    </citation>
    <scope>IDENTIFICATION</scope>
    <source>
        <strain evidence="2">Hd-rR</strain>
    </source>
</reference>
<evidence type="ECO:0000313" key="3">
    <source>
        <dbReference type="Proteomes" id="UP000001038"/>
    </source>
</evidence>
<reference evidence="2" key="2">
    <citation type="submission" date="2025-08" db="UniProtKB">
        <authorList>
            <consortium name="Ensembl"/>
        </authorList>
    </citation>
    <scope>IDENTIFICATION</scope>
    <source>
        <strain evidence="2">Hd-rR</strain>
    </source>
</reference>
<dbReference type="InParanoid" id="A0A3B3IAL2"/>
<reference evidence="2 3" key="1">
    <citation type="journal article" date="2007" name="Nature">
        <title>The medaka draft genome and insights into vertebrate genome evolution.</title>
        <authorList>
            <person name="Kasahara M."/>
            <person name="Naruse K."/>
            <person name="Sasaki S."/>
            <person name="Nakatani Y."/>
            <person name="Qu W."/>
            <person name="Ahsan B."/>
            <person name="Yamada T."/>
            <person name="Nagayasu Y."/>
            <person name="Doi K."/>
            <person name="Kasai Y."/>
            <person name="Jindo T."/>
            <person name="Kobayashi D."/>
            <person name="Shimada A."/>
            <person name="Toyoda A."/>
            <person name="Kuroki Y."/>
            <person name="Fujiyama A."/>
            <person name="Sasaki T."/>
            <person name="Shimizu A."/>
            <person name="Asakawa S."/>
            <person name="Shimizu N."/>
            <person name="Hashimoto S."/>
            <person name="Yang J."/>
            <person name="Lee Y."/>
            <person name="Matsushima K."/>
            <person name="Sugano S."/>
            <person name="Sakaizumi M."/>
            <person name="Narita T."/>
            <person name="Ohishi K."/>
            <person name="Haga S."/>
            <person name="Ohta F."/>
            <person name="Nomoto H."/>
            <person name="Nogata K."/>
            <person name="Morishita T."/>
            <person name="Endo T."/>
            <person name="Shin-I T."/>
            <person name="Takeda H."/>
            <person name="Morishita S."/>
            <person name="Kohara Y."/>
        </authorList>
    </citation>
    <scope>NUCLEOTIDE SEQUENCE [LARGE SCALE GENOMIC DNA]</scope>
    <source>
        <strain evidence="2 3">Hd-rR</strain>
    </source>
</reference>
<name>A0A3B3IAL2_ORYLA</name>